<dbReference type="RefSeq" id="WP_380127018.1">
    <property type="nucleotide sequence ID" value="NZ_JBHSIU010000101.1"/>
</dbReference>
<dbReference type="Proteomes" id="UP001595912">
    <property type="component" value="Unassembled WGS sequence"/>
</dbReference>
<feature type="region of interest" description="Disordered" evidence="1">
    <location>
        <begin position="1"/>
        <end position="25"/>
    </location>
</feature>
<comment type="caution">
    <text evidence="2">The sequence shown here is derived from an EMBL/GenBank/DDBJ whole genome shotgun (WGS) entry which is preliminary data.</text>
</comment>
<feature type="region of interest" description="Disordered" evidence="1">
    <location>
        <begin position="47"/>
        <end position="78"/>
    </location>
</feature>
<proteinExistence type="predicted"/>
<feature type="compositionally biased region" description="Basic residues" evidence="1">
    <location>
        <begin position="11"/>
        <end position="25"/>
    </location>
</feature>
<dbReference type="EMBL" id="JBHSIU010000101">
    <property type="protein sequence ID" value="MFC5006393.1"/>
    <property type="molecule type" value="Genomic_DNA"/>
</dbReference>
<reference evidence="3" key="1">
    <citation type="journal article" date="2019" name="Int. J. Syst. Evol. Microbiol.">
        <title>The Global Catalogue of Microorganisms (GCM) 10K type strain sequencing project: providing services to taxonomists for standard genome sequencing and annotation.</title>
        <authorList>
            <consortium name="The Broad Institute Genomics Platform"/>
            <consortium name="The Broad Institute Genome Sequencing Center for Infectious Disease"/>
            <person name="Wu L."/>
            <person name="Ma J."/>
        </authorList>
    </citation>
    <scope>NUCLEOTIDE SEQUENCE [LARGE SCALE GENOMIC DNA]</scope>
    <source>
        <strain evidence="3">CGMCC 4.7152</strain>
    </source>
</reference>
<evidence type="ECO:0000313" key="2">
    <source>
        <dbReference type="EMBL" id="MFC5006393.1"/>
    </source>
</evidence>
<accession>A0ABV9WH78</accession>
<organism evidence="2 3">
    <name type="scientific">Dactylosporangium cerinum</name>
    <dbReference type="NCBI Taxonomy" id="1434730"/>
    <lineage>
        <taxon>Bacteria</taxon>
        <taxon>Bacillati</taxon>
        <taxon>Actinomycetota</taxon>
        <taxon>Actinomycetes</taxon>
        <taxon>Micromonosporales</taxon>
        <taxon>Micromonosporaceae</taxon>
        <taxon>Dactylosporangium</taxon>
    </lineage>
</organism>
<feature type="compositionally biased region" description="Basic residues" evidence="1">
    <location>
        <begin position="47"/>
        <end position="62"/>
    </location>
</feature>
<name>A0ABV9WH78_9ACTN</name>
<evidence type="ECO:0000256" key="1">
    <source>
        <dbReference type="SAM" id="MobiDB-lite"/>
    </source>
</evidence>
<keyword evidence="3" id="KW-1185">Reference proteome</keyword>
<evidence type="ECO:0000313" key="3">
    <source>
        <dbReference type="Proteomes" id="UP001595912"/>
    </source>
</evidence>
<sequence length="78" mass="9122">MLDSCWSHGRPAYRCRHGQTSARPRHGRMRNLYVREHRIIAIVRWRPPARPRRRHLRRRGQGRRGGPGGAAEPRQPAA</sequence>
<gene>
    <name evidence="2" type="ORF">ACFPIJ_52315</name>
</gene>
<protein>
    <submittedName>
        <fullName evidence="2">Uncharacterized protein</fullName>
    </submittedName>
</protein>